<dbReference type="CTD" id="20237693"/>
<dbReference type="SMART" id="SM00100">
    <property type="entry name" value="cNMP"/>
    <property type="match status" value="1"/>
</dbReference>
<dbReference type="InterPro" id="IPR018488">
    <property type="entry name" value="cNMP-bd_CS"/>
</dbReference>
<gene>
    <name evidence="3" type="ORF">LOTGIDRAFT_158359</name>
</gene>
<sequence length="459" mass="53155">MKRLIAEKAWYEEFDSKRVIVREGHVPMGFYFILSGSALVSGMDEDKQLAQTILVLKRGDSFGELAMVNRARRQASVISKEPVELLVLSNYDFREIFMAGGMKDPNEQFLRKIPCFKGWPIERLGDTEGSKNVMFSYFKRGTVLVKDSLKNDWVFIIKSMVGIECQLHYFHIKHQIKIYTQIGMKDDLEIETKTGISHEEKIRVAYDDKNIQLHQQQHHKQQQRVDLKPLTEGKQDDERFVEQSNRVEEGNDRVLQISQGSSRKSHDSKIRIEASGRLSNIGNLLQKRPYLSSNSSHPSAIEIHGSDSRNGDHLQPIDIKKGTPELSHLSNPSPIKRVITPPDIPIFVNIQNLNRGDVFGISDLFFEDQPRLILVSRGVECIMVHKKFYKQHASHGFLTKLREMMFPYPSEEDLQYNLEQRFCWNELKKDEVYDVISGVHVRKNLKEQSRFPLPKVQTY</sequence>
<feature type="region of interest" description="Disordered" evidence="1">
    <location>
        <begin position="215"/>
        <end position="269"/>
    </location>
</feature>
<dbReference type="Pfam" id="PF00027">
    <property type="entry name" value="cNMP_binding"/>
    <property type="match status" value="1"/>
</dbReference>
<dbReference type="STRING" id="225164.V4APY7"/>
<organism evidence="3 4">
    <name type="scientific">Lottia gigantea</name>
    <name type="common">Giant owl limpet</name>
    <dbReference type="NCBI Taxonomy" id="225164"/>
    <lineage>
        <taxon>Eukaryota</taxon>
        <taxon>Metazoa</taxon>
        <taxon>Spiralia</taxon>
        <taxon>Lophotrochozoa</taxon>
        <taxon>Mollusca</taxon>
        <taxon>Gastropoda</taxon>
        <taxon>Patellogastropoda</taxon>
        <taxon>Lottioidea</taxon>
        <taxon>Lottiidae</taxon>
        <taxon>Lottia</taxon>
    </lineage>
</organism>
<evidence type="ECO:0000313" key="3">
    <source>
        <dbReference type="EMBL" id="ESO99282.1"/>
    </source>
</evidence>
<feature type="compositionally biased region" description="Basic and acidic residues" evidence="1">
    <location>
        <begin position="223"/>
        <end position="252"/>
    </location>
</feature>
<dbReference type="AlphaFoldDB" id="V4APY7"/>
<dbReference type="Gene3D" id="2.60.120.10">
    <property type="entry name" value="Jelly Rolls"/>
    <property type="match status" value="1"/>
</dbReference>
<dbReference type="GeneID" id="20237693"/>
<dbReference type="InterPro" id="IPR000595">
    <property type="entry name" value="cNMP-bd_dom"/>
</dbReference>
<protein>
    <recommendedName>
        <fullName evidence="2">Cyclic nucleotide-binding domain-containing protein</fullName>
    </recommendedName>
</protein>
<dbReference type="PROSITE" id="PS00889">
    <property type="entry name" value="CNMP_BINDING_2"/>
    <property type="match status" value="1"/>
</dbReference>
<evidence type="ECO:0000313" key="4">
    <source>
        <dbReference type="Proteomes" id="UP000030746"/>
    </source>
</evidence>
<dbReference type="InterPro" id="IPR018490">
    <property type="entry name" value="cNMP-bd_dom_sf"/>
</dbReference>
<dbReference type="RefSeq" id="XP_009049774.1">
    <property type="nucleotide sequence ID" value="XM_009051526.1"/>
</dbReference>
<feature type="region of interest" description="Disordered" evidence="1">
    <location>
        <begin position="292"/>
        <end position="314"/>
    </location>
</feature>
<dbReference type="OMA" id="NDEYNEM"/>
<name>V4APY7_LOTGI</name>
<dbReference type="InterPro" id="IPR014710">
    <property type="entry name" value="RmlC-like_jellyroll"/>
</dbReference>
<evidence type="ECO:0000256" key="1">
    <source>
        <dbReference type="SAM" id="MobiDB-lite"/>
    </source>
</evidence>
<dbReference type="OrthoDB" id="166212at2759"/>
<accession>V4APY7</accession>
<evidence type="ECO:0000259" key="2">
    <source>
        <dbReference type="PROSITE" id="PS50042"/>
    </source>
</evidence>
<keyword evidence="4" id="KW-1185">Reference proteome</keyword>
<dbReference type="CDD" id="cd00038">
    <property type="entry name" value="CAP_ED"/>
    <property type="match status" value="1"/>
</dbReference>
<feature type="domain" description="Cyclic nucleotide-binding" evidence="2">
    <location>
        <begin position="1"/>
        <end position="98"/>
    </location>
</feature>
<reference evidence="3 4" key="1">
    <citation type="journal article" date="2013" name="Nature">
        <title>Insights into bilaterian evolution from three spiralian genomes.</title>
        <authorList>
            <person name="Simakov O."/>
            <person name="Marletaz F."/>
            <person name="Cho S.J."/>
            <person name="Edsinger-Gonzales E."/>
            <person name="Havlak P."/>
            <person name="Hellsten U."/>
            <person name="Kuo D.H."/>
            <person name="Larsson T."/>
            <person name="Lv J."/>
            <person name="Arendt D."/>
            <person name="Savage R."/>
            <person name="Osoegawa K."/>
            <person name="de Jong P."/>
            <person name="Grimwood J."/>
            <person name="Chapman J.A."/>
            <person name="Shapiro H."/>
            <person name="Aerts A."/>
            <person name="Otillar R.P."/>
            <person name="Terry A.Y."/>
            <person name="Boore J.L."/>
            <person name="Grigoriev I.V."/>
            <person name="Lindberg D.R."/>
            <person name="Seaver E.C."/>
            <person name="Weisblat D.A."/>
            <person name="Putnam N.H."/>
            <person name="Rokhsar D.S."/>
        </authorList>
    </citation>
    <scope>NUCLEOTIDE SEQUENCE [LARGE SCALE GENOMIC DNA]</scope>
</reference>
<dbReference type="KEGG" id="lgi:LOTGIDRAFT_158359"/>
<dbReference type="PROSITE" id="PS50042">
    <property type="entry name" value="CNMP_BINDING_3"/>
    <property type="match status" value="1"/>
</dbReference>
<dbReference type="SUPFAM" id="SSF51206">
    <property type="entry name" value="cAMP-binding domain-like"/>
    <property type="match status" value="1"/>
</dbReference>
<dbReference type="PANTHER" id="PTHR23011">
    <property type="entry name" value="CYCLIC NUCLEOTIDE-BINDING DOMAIN CONTAINING PROTEIN"/>
    <property type="match status" value="1"/>
</dbReference>
<dbReference type="HOGENOM" id="CLU_484263_0_0_1"/>
<dbReference type="Proteomes" id="UP000030746">
    <property type="component" value="Unassembled WGS sequence"/>
</dbReference>
<proteinExistence type="predicted"/>
<dbReference type="PANTHER" id="PTHR23011:SF28">
    <property type="entry name" value="CYCLIC NUCLEOTIDE-BINDING DOMAIN CONTAINING PROTEIN"/>
    <property type="match status" value="1"/>
</dbReference>
<dbReference type="EMBL" id="KB201037">
    <property type="protein sequence ID" value="ESO99282.1"/>
    <property type="molecule type" value="Genomic_DNA"/>
</dbReference>